<keyword evidence="3 5" id="KW-1133">Transmembrane helix</keyword>
<feature type="transmembrane region" description="Helical" evidence="5">
    <location>
        <begin position="215"/>
        <end position="237"/>
    </location>
</feature>
<dbReference type="InterPro" id="IPR020846">
    <property type="entry name" value="MFS_dom"/>
</dbReference>
<protein>
    <recommendedName>
        <fullName evidence="6">Major facilitator superfamily (MFS) profile domain-containing protein</fullName>
    </recommendedName>
</protein>
<dbReference type="PANTHER" id="PTHR24064">
    <property type="entry name" value="SOLUTE CARRIER FAMILY 22 MEMBER"/>
    <property type="match status" value="1"/>
</dbReference>
<feature type="transmembrane region" description="Helical" evidence="5">
    <location>
        <begin position="342"/>
        <end position="361"/>
    </location>
</feature>
<dbReference type="GO" id="GO:0016020">
    <property type="term" value="C:membrane"/>
    <property type="evidence" value="ECO:0007669"/>
    <property type="project" value="UniProtKB-SubCell"/>
</dbReference>
<evidence type="ECO:0000256" key="2">
    <source>
        <dbReference type="ARBA" id="ARBA00022692"/>
    </source>
</evidence>
<gene>
    <name evidence="7" type="ORF">PVAND_016539</name>
</gene>
<evidence type="ECO:0000259" key="6">
    <source>
        <dbReference type="PROSITE" id="PS50850"/>
    </source>
</evidence>
<reference evidence="7" key="1">
    <citation type="submission" date="2021-03" db="EMBL/GenBank/DDBJ databases">
        <title>Chromosome level genome of the anhydrobiotic midge Polypedilum vanderplanki.</title>
        <authorList>
            <person name="Yoshida Y."/>
            <person name="Kikawada T."/>
            <person name="Gusev O."/>
        </authorList>
    </citation>
    <scope>NUCLEOTIDE SEQUENCE</scope>
    <source>
        <strain evidence="7">NIAS01</strain>
        <tissue evidence="7">Whole body or cell culture</tissue>
    </source>
</reference>
<evidence type="ECO:0000256" key="1">
    <source>
        <dbReference type="ARBA" id="ARBA00004141"/>
    </source>
</evidence>
<feature type="transmembrane region" description="Helical" evidence="5">
    <location>
        <begin position="189"/>
        <end position="209"/>
    </location>
</feature>
<proteinExistence type="predicted"/>
<comment type="subcellular location">
    <subcellularLocation>
        <location evidence="1">Membrane</location>
        <topology evidence="1">Multi-pass membrane protein</topology>
    </subcellularLocation>
</comment>
<evidence type="ECO:0000313" key="7">
    <source>
        <dbReference type="EMBL" id="KAG5668603.1"/>
    </source>
</evidence>
<dbReference type="AlphaFoldDB" id="A0A9J6BGG9"/>
<dbReference type="InterPro" id="IPR036259">
    <property type="entry name" value="MFS_trans_sf"/>
</dbReference>
<keyword evidence="8" id="KW-1185">Reference proteome</keyword>
<feature type="domain" description="Major facilitator superfamily (MFS) profile" evidence="6">
    <location>
        <begin position="109"/>
        <end position="521"/>
    </location>
</feature>
<dbReference type="PROSITE" id="PS50850">
    <property type="entry name" value="MFS"/>
    <property type="match status" value="1"/>
</dbReference>
<keyword evidence="4 5" id="KW-0472">Membrane</keyword>
<feature type="transmembrane region" description="Helical" evidence="5">
    <location>
        <begin position="275"/>
        <end position="294"/>
    </location>
</feature>
<dbReference type="Pfam" id="PF00083">
    <property type="entry name" value="Sugar_tr"/>
    <property type="match status" value="1"/>
</dbReference>
<organism evidence="7 8">
    <name type="scientific">Polypedilum vanderplanki</name>
    <name type="common">Sleeping chironomid midge</name>
    <dbReference type="NCBI Taxonomy" id="319348"/>
    <lineage>
        <taxon>Eukaryota</taxon>
        <taxon>Metazoa</taxon>
        <taxon>Ecdysozoa</taxon>
        <taxon>Arthropoda</taxon>
        <taxon>Hexapoda</taxon>
        <taxon>Insecta</taxon>
        <taxon>Pterygota</taxon>
        <taxon>Neoptera</taxon>
        <taxon>Endopterygota</taxon>
        <taxon>Diptera</taxon>
        <taxon>Nematocera</taxon>
        <taxon>Chironomoidea</taxon>
        <taxon>Chironomidae</taxon>
        <taxon>Chironominae</taxon>
        <taxon>Polypedilum</taxon>
        <taxon>Polypedilum</taxon>
    </lineage>
</organism>
<feature type="transmembrane region" description="Helical" evidence="5">
    <location>
        <begin position="496"/>
        <end position="517"/>
    </location>
</feature>
<name>A0A9J6BGG9_POLVA</name>
<feature type="transmembrane region" description="Helical" evidence="5">
    <location>
        <begin position="466"/>
        <end position="484"/>
    </location>
</feature>
<evidence type="ECO:0000313" key="8">
    <source>
        <dbReference type="Proteomes" id="UP001107558"/>
    </source>
</evidence>
<dbReference type="GO" id="GO:0022857">
    <property type="term" value="F:transmembrane transporter activity"/>
    <property type="evidence" value="ECO:0007669"/>
    <property type="project" value="InterPro"/>
</dbReference>
<feature type="transmembrane region" description="Helical" evidence="5">
    <location>
        <begin position="36"/>
        <end position="57"/>
    </location>
</feature>
<evidence type="ECO:0000256" key="5">
    <source>
        <dbReference type="SAM" id="Phobius"/>
    </source>
</evidence>
<evidence type="ECO:0000256" key="4">
    <source>
        <dbReference type="ARBA" id="ARBA00023136"/>
    </source>
</evidence>
<feature type="transmembrane region" description="Helical" evidence="5">
    <location>
        <begin position="405"/>
        <end position="422"/>
    </location>
</feature>
<comment type="caution">
    <text evidence="7">The sequence shown here is derived from an EMBL/GenBank/DDBJ whole genome shotgun (WGS) entry which is preliminary data.</text>
</comment>
<feature type="transmembrane region" description="Helical" evidence="5">
    <location>
        <begin position="551"/>
        <end position="571"/>
    </location>
</feature>
<accession>A0A9J6BGG9</accession>
<feature type="transmembrane region" description="Helical" evidence="5">
    <location>
        <begin position="434"/>
        <end position="454"/>
    </location>
</feature>
<dbReference type="Proteomes" id="UP001107558">
    <property type="component" value="Chromosome 4"/>
</dbReference>
<dbReference type="InterPro" id="IPR005828">
    <property type="entry name" value="MFS_sugar_transport-like"/>
</dbReference>
<dbReference type="EMBL" id="JADBJN010000004">
    <property type="protein sequence ID" value="KAG5668603.1"/>
    <property type="molecule type" value="Genomic_DNA"/>
</dbReference>
<dbReference type="Gene3D" id="1.20.1250.20">
    <property type="entry name" value="MFS general substrate transporter like domains"/>
    <property type="match status" value="1"/>
</dbReference>
<feature type="transmembrane region" description="Helical" evidence="5">
    <location>
        <begin position="381"/>
        <end position="398"/>
    </location>
</feature>
<dbReference type="OrthoDB" id="2544694at2759"/>
<sequence length="572" mass="64103">MLSFNSPQKTSLEEKKTLREAVTDDLIVKGSSCSSYLLLLSIACFITNAVFYAHTLFDTFALTTSQSFYCDIPELSAAKWSADQIRNVTQASDDGCNIYAFNYKKIAKMSFNDAIDYIIGGDEPEVKTCDQIGGKFIYDAGEEKNYATEWNLVCDKEAIASKLSLALYTGCIFGGILLGIVGDIFGRKFVFNIAICPLIVAAFVTSYAQTTTMYFISRFIVGFCGFGISNTFFVLLIENCERQYREVLAVVYNMAYAFGLFGLSAIVGVTSGIRVTEIILAVISVALIVFCKFISESPRFLINRNKHEKAFESLHGVQPDIKEYLSDNHNYDNNIKCHLKKFTSITAFASVMLYIFWFFAFNYSDMNITLLLSNIPNRAKVYATYDLIGYCISIPLLMWMSRKRLMSITLITFGSLMILTAALPPDDTSMTQLMLNICRCFGNPIIVVLSLHILEAFPTAVRNTSYGAVSSIGYIVTLYAVDIVDAFTTLQDKYQLPSLMTLFGLLSIFICSIAYLMPETKGKKWKTIDNEKEDDSKNDESSCHDNTIKSIMFSGILFLVVVFLLLVNYLMM</sequence>
<evidence type="ECO:0000256" key="3">
    <source>
        <dbReference type="ARBA" id="ARBA00022989"/>
    </source>
</evidence>
<feature type="transmembrane region" description="Helical" evidence="5">
    <location>
        <begin position="249"/>
        <end position="269"/>
    </location>
</feature>
<dbReference type="SUPFAM" id="SSF103473">
    <property type="entry name" value="MFS general substrate transporter"/>
    <property type="match status" value="1"/>
</dbReference>
<feature type="transmembrane region" description="Helical" evidence="5">
    <location>
        <begin position="165"/>
        <end position="182"/>
    </location>
</feature>
<keyword evidence="2 5" id="KW-0812">Transmembrane</keyword>